<dbReference type="InterPro" id="IPR036291">
    <property type="entry name" value="NAD(P)-bd_dom_sf"/>
</dbReference>
<keyword evidence="4" id="KW-0597">Phosphoprotein</keyword>
<protein>
    <recommendedName>
        <fullName evidence="9">alcohol dehydrogenase (NADP(+))</fullName>
        <ecNumber evidence="9">1.1.1.2</ecNumber>
    </recommendedName>
</protein>
<keyword evidence="14" id="KW-1185">Reference proteome</keyword>
<evidence type="ECO:0000256" key="1">
    <source>
        <dbReference type="ARBA" id="ARBA00001947"/>
    </source>
</evidence>
<keyword evidence="8" id="KW-0560">Oxidoreductase</keyword>
<dbReference type="InterPro" id="IPR013149">
    <property type="entry name" value="ADH-like_C"/>
</dbReference>
<comment type="subunit">
    <text evidence="3">Homodimer.</text>
</comment>
<comment type="cofactor">
    <cofactor evidence="1 11">
        <name>Zn(2+)</name>
        <dbReference type="ChEBI" id="CHEBI:29105"/>
    </cofactor>
</comment>
<dbReference type="InterPro" id="IPR002328">
    <property type="entry name" value="ADH_Zn_CS"/>
</dbReference>
<name>A0AAI8Z783_9PEZI</name>
<evidence type="ECO:0000256" key="11">
    <source>
        <dbReference type="RuleBase" id="RU361277"/>
    </source>
</evidence>
<evidence type="ECO:0000256" key="10">
    <source>
        <dbReference type="ARBA" id="ARBA00050997"/>
    </source>
</evidence>
<evidence type="ECO:0000256" key="2">
    <source>
        <dbReference type="ARBA" id="ARBA00008072"/>
    </source>
</evidence>
<accession>A0AAI8Z783</accession>
<dbReference type="Pfam" id="PF08240">
    <property type="entry name" value="ADH_N"/>
    <property type="match status" value="1"/>
</dbReference>
<evidence type="ECO:0000256" key="8">
    <source>
        <dbReference type="ARBA" id="ARBA00023002"/>
    </source>
</evidence>
<evidence type="ECO:0000256" key="5">
    <source>
        <dbReference type="ARBA" id="ARBA00022723"/>
    </source>
</evidence>
<dbReference type="InterPro" id="IPR011032">
    <property type="entry name" value="GroES-like_sf"/>
</dbReference>
<dbReference type="SUPFAM" id="SSF50129">
    <property type="entry name" value="GroES-like"/>
    <property type="match status" value="1"/>
</dbReference>
<evidence type="ECO:0000256" key="6">
    <source>
        <dbReference type="ARBA" id="ARBA00022833"/>
    </source>
</evidence>
<dbReference type="InterPro" id="IPR047109">
    <property type="entry name" value="CAD-like"/>
</dbReference>
<evidence type="ECO:0000256" key="4">
    <source>
        <dbReference type="ARBA" id="ARBA00022553"/>
    </source>
</evidence>
<sequence length="363" mass="39210">MAEQKFEGWVALDKNAAEGNMKWQAFDAKQFEEEDIDIEVSHCGVCGSDLHTLRSGWGETPYPAVVGHEIVGKAIRVGKNVKKNIKVGDRVGVGAQCKSCLKPDCERCSNDEENHCPNEFVQTYGQKYKSEIKTADGKDTATAQGGYAKHWRGNSHFVFKIPDAVPSEMAAPMLCGGVTTYSPLKQNGCGPGKKVGVIGIGGLGHFGLLWAKALGADKVVAISRSRSKEADARKLGADDFIATGEEGWDTKNAGTLDLIISSVSSPKMPLAGYLQLLAFKGRYVQLGIPENPLPAFMAAALVMKKATMTGSLIGSPAEIEEMLQLAADKQVKAWIQEVPMKEANQALLDFEAGKPRYRFCLVN</sequence>
<dbReference type="Gene3D" id="3.40.50.720">
    <property type="entry name" value="NAD(P)-binding Rossmann-like Domain"/>
    <property type="match status" value="1"/>
</dbReference>
<dbReference type="CDD" id="cd05283">
    <property type="entry name" value="CAD1"/>
    <property type="match status" value="1"/>
</dbReference>
<comment type="similarity">
    <text evidence="2 11">Belongs to the zinc-containing alcohol dehydrogenase family.</text>
</comment>
<keyword evidence="5 11" id="KW-0479">Metal-binding</keyword>
<proteinExistence type="inferred from homology"/>
<evidence type="ECO:0000256" key="3">
    <source>
        <dbReference type="ARBA" id="ARBA00011738"/>
    </source>
</evidence>
<feature type="domain" description="Enoyl reductase (ER)" evidence="12">
    <location>
        <begin position="19"/>
        <end position="355"/>
    </location>
</feature>
<evidence type="ECO:0000313" key="14">
    <source>
        <dbReference type="Proteomes" id="UP001296104"/>
    </source>
</evidence>
<evidence type="ECO:0000313" key="13">
    <source>
        <dbReference type="EMBL" id="CAK4033794.1"/>
    </source>
</evidence>
<dbReference type="PANTHER" id="PTHR42683">
    <property type="entry name" value="ALDEHYDE REDUCTASE"/>
    <property type="match status" value="1"/>
</dbReference>
<dbReference type="AlphaFoldDB" id="A0AAI8Z783"/>
<evidence type="ECO:0000259" key="12">
    <source>
        <dbReference type="SMART" id="SM00829"/>
    </source>
</evidence>
<comment type="catalytic activity">
    <reaction evidence="10">
        <text>a primary alcohol + NADP(+) = an aldehyde + NADPH + H(+)</text>
        <dbReference type="Rhea" id="RHEA:15937"/>
        <dbReference type="ChEBI" id="CHEBI:15378"/>
        <dbReference type="ChEBI" id="CHEBI:15734"/>
        <dbReference type="ChEBI" id="CHEBI:17478"/>
        <dbReference type="ChEBI" id="CHEBI:57783"/>
        <dbReference type="ChEBI" id="CHEBI:58349"/>
        <dbReference type="EC" id="1.1.1.2"/>
    </reaction>
    <physiologicalReaction direction="left-to-right" evidence="10">
        <dbReference type="Rhea" id="RHEA:15938"/>
    </physiologicalReaction>
    <physiologicalReaction direction="right-to-left" evidence="10">
        <dbReference type="Rhea" id="RHEA:15939"/>
    </physiologicalReaction>
</comment>
<dbReference type="FunFam" id="3.40.50.720:FF:000158">
    <property type="entry name" value="Zinc-binding alcohol dehydrogenase"/>
    <property type="match status" value="1"/>
</dbReference>
<dbReference type="EMBL" id="CAVMBE010000094">
    <property type="protein sequence ID" value="CAK4033794.1"/>
    <property type="molecule type" value="Genomic_DNA"/>
</dbReference>
<dbReference type="EC" id="1.1.1.2" evidence="9"/>
<reference evidence="13" key="1">
    <citation type="submission" date="2023-11" db="EMBL/GenBank/DDBJ databases">
        <authorList>
            <person name="Alioto T."/>
            <person name="Alioto T."/>
            <person name="Gomez Garrido J."/>
        </authorList>
    </citation>
    <scope>NUCLEOTIDE SEQUENCE</scope>
</reference>
<dbReference type="GO" id="GO:0006066">
    <property type="term" value="P:alcohol metabolic process"/>
    <property type="evidence" value="ECO:0007669"/>
    <property type="project" value="UniProtKB-ARBA"/>
</dbReference>
<dbReference type="GO" id="GO:0008106">
    <property type="term" value="F:alcohol dehydrogenase (NADP+) activity"/>
    <property type="evidence" value="ECO:0007669"/>
    <property type="project" value="UniProtKB-EC"/>
</dbReference>
<dbReference type="Gene3D" id="3.90.180.10">
    <property type="entry name" value="Medium-chain alcohol dehydrogenases, catalytic domain"/>
    <property type="match status" value="1"/>
</dbReference>
<dbReference type="Proteomes" id="UP001296104">
    <property type="component" value="Unassembled WGS sequence"/>
</dbReference>
<dbReference type="GO" id="GO:0008270">
    <property type="term" value="F:zinc ion binding"/>
    <property type="evidence" value="ECO:0007669"/>
    <property type="project" value="InterPro"/>
</dbReference>
<comment type="caution">
    <text evidence="13">The sequence shown here is derived from an EMBL/GenBank/DDBJ whole genome shotgun (WGS) entry which is preliminary data.</text>
</comment>
<evidence type="ECO:0000256" key="9">
    <source>
        <dbReference type="ARBA" id="ARBA00024074"/>
    </source>
</evidence>
<dbReference type="InterPro" id="IPR020843">
    <property type="entry name" value="ER"/>
</dbReference>
<gene>
    <name evidence="13" type="ORF">LECACI_7A008952</name>
</gene>
<dbReference type="PROSITE" id="PS00059">
    <property type="entry name" value="ADH_ZINC"/>
    <property type="match status" value="1"/>
</dbReference>
<dbReference type="InterPro" id="IPR013154">
    <property type="entry name" value="ADH-like_N"/>
</dbReference>
<dbReference type="SUPFAM" id="SSF51735">
    <property type="entry name" value="NAD(P)-binding Rossmann-fold domains"/>
    <property type="match status" value="1"/>
</dbReference>
<dbReference type="Pfam" id="PF00107">
    <property type="entry name" value="ADH_zinc_N"/>
    <property type="match status" value="1"/>
</dbReference>
<evidence type="ECO:0000256" key="7">
    <source>
        <dbReference type="ARBA" id="ARBA00022857"/>
    </source>
</evidence>
<organism evidence="13 14">
    <name type="scientific">Lecanosticta acicola</name>
    <dbReference type="NCBI Taxonomy" id="111012"/>
    <lineage>
        <taxon>Eukaryota</taxon>
        <taxon>Fungi</taxon>
        <taxon>Dikarya</taxon>
        <taxon>Ascomycota</taxon>
        <taxon>Pezizomycotina</taxon>
        <taxon>Dothideomycetes</taxon>
        <taxon>Dothideomycetidae</taxon>
        <taxon>Mycosphaerellales</taxon>
        <taxon>Mycosphaerellaceae</taxon>
        <taxon>Lecanosticta</taxon>
    </lineage>
</organism>
<keyword evidence="7" id="KW-0521">NADP</keyword>
<keyword evidence="6 11" id="KW-0862">Zinc</keyword>
<dbReference type="SMART" id="SM00829">
    <property type="entry name" value="PKS_ER"/>
    <property type="match status" value="1"/>
</dbReference>